<dbReference type="EMBL" id="AQHF01000024">
    <property type="protein sequence ID" value="MBE0346660.1"/>
    <property type="molecule type" value="Genomic_DNA"/>
</dbReference>
<proteinExistence type="predicted"/>
<evidence type="ECO:0000313" key="3">
    <source>
        <dbReference type="EMBL" id="MBE0346660.1"/>
    </source>
</evidence>
<evidence type="ECO:0000313" key="4">
    <source>
        <dbReference type="Proteomes" id="UP000660708"/>
    </source>
</evidence>
<dbReference type="RefSeq" id="WP_128729711.1">
    <property type="nucleotide sequence ID" value="NZ_AQHF01000024.1"/>
</dbReference>
<dbReference type="GO" id="GO:0003700">
    <property type="term" value="F:DNA-binding transcription factor activity"/>
    <property type="evidence" value="ECO:0007669"/>
    <property type="project" value="InterPro"/>
</dbReference>
<dbReference type="CDD" id="cd04781">
    <property type="entry name" value="HTH_MerR-like_sg6"/>
    <property type="match status" value="1"/>
</dbReference>
<accession>A0A8I0MWU9</accession>
<feature type="domain" description="HTH merR-type" evidence="2">
    <location>
        <begin position="1"/>
        <end position="68"/>
    </location>
</feature>
<keyword evidence="1" id="KW-0238">DNA-binding</keyword>
<dbReference type="InterPro" id="IPR009061">
    <property type="entry name" value="DNA-bd_dom_put_sf"/>
</dbReference>
<dbReference type="InterPro" id="IPR000551">
    <property type="entry name" value="MerR-type_HTH_dom"/>
</dbReference>
<dbReference type="InterPro" id="IPR047057">
    <property type="entry name" value="MerR_fam"/>
</dbReference>
<dbReference type="SUPFAM" id="SSF46955">
    <property type="entry name" value="Putative DNA-binding domain"/>
    <property type="match status" value="1"/>
</dbReference>
<sequence length="133" mass="14821">MDISAVVKESGLPASTLRYYEEKGLIRSIGRQGLKRVFAPSTVERLALITLARNAGFSLDEIATMFTPQGDIDIDRVKLQKKAEELDNTIKHLSAVRDGLYHAAKCPAPSHFECPTFKKLLARAGKVRPKRRD</sequence>
<dbReference type="Gene3D" id="1.10.1660.10">
    <property type="match status" value="1"/>
</dbReference>
<evidence type="ECO:0000259" key="2">
    <source>
        <dbReference type="PROSITE" id="PS50937"/>
    </source>
</evidence>
<dbReference type="PROSITE" id="PS50937">
    <property type="entry name" value="HTH_MERR_2"/>
    <property type="match status" value="1"/>
</dbReference>
<dbReference type="GO" id="GO:0003677">
    <property type="term" value="F:DNA binding"/>
    <property type="evidence" value="ECO:0007669"/>
    <property type="project" value="UniProtKB-KW"/>
</dbReference>
<keyword evidence="4" id="KW-1185">Reference proteome</keyword>
<comment type="caution">
    <text evidence="3">The sequence shown here is derived from an EMBL/GenBank/DDBJ whole genome shotgun (WGS) entry which is preliminary data.</text>
</comment>
<dbReference type="SMART" id="SM00422">
    <property type="entry name" value="HTH_MERR"/>
    <property type="match status" value="1"/>
</dbReference>
<gene>
    <name evidence="3" type="ORF">PPEP_a2752</name>
</gene>
<protein>
    <recommendedName>
        <fullName evidence="2">HTH merR-type domain-containing protein</fullName>
    </recommendedName>
</protein>
<dbReference type="Pfam" id="PF13411">
    <property type="entry name" value="MerR_1"/>
    <property type="match status" value="1"/>
</dbReference>
<dbReference type="PANTHER" id="PTHR30204:SF97">
    <property type="entry name" value="MERR FAMILY REGULATORY PROTEIN"/>
    <property type="match status" value="1"/>
</dbReference>
<organism evidence="3 4">
    <name type="scientific">Pseudoalteromonas peptidolytica F12-50-A1</name>
    <dbReference type="NCBI Taxonomy" id="1315280"/>
    <lineage>
        <taxon>Bacteria</taxon>
        <taxon>Pseudomonadati</taxon>
        <taxon>Pseudomonadota</taxon>
        <taxon>Gammaproteobacteria</taxon>
        <taxon>Alteromonadales</taxon>
        <taxon>Pseudoalteromonadaceae</taxon>
        <taxon>Pseudoalteromonas</taxon>
    </lineage>
</organism>
<reference evidence="3 4" key="1">
    <citation type="submission" date="2015-06" db="EMBL/GenBank/DDBJ databases">
        <title>Genome sequence of Pseudoalteromonas peptidolytica.</title>
        <authorList>
            <person name="Xie B.-B."/>
            <person name="Rong J.-C."/>
            <person name="Qin Q.-L."/>
            <person name="Zhang Y.-Z."/>
        </authorList>
    </citation>
    <scope>NUCLEOTIDE SEQUENCE [LARGE SCALE GENOMIC DNA]</scope>
    <source>
        <strain evidence="3 4">F12-50-A1</strain>
    </source>
</reference>
<name>A0A8I0MWU9_9GAMM</name>
<dbReference type="PANTHER" id="PTHR30204">
    <property type="entry name" value="REDOX-CYCLING DRUG-SENSING TRANSCRIPTIONAL ACTIVATOR SOXR"/>
    <property type="match status" value="1"/>
</dbReference>
<dbReference type="Proteomes" id="UP000660708">
    <property type="component" value="Unassembled WGS sequence"/>
</dbReference>
<evidence type="ECO:0000256" key="1">
    <source>
        <dbReference type="ARBA" id="ARBA00023125"/>
    </source>
</evidence>
<dbReference type="PRINTS" id="PR00040">
    <property type="entry name" value="HTHMERR"/>
</dbReference>
<dbReference type="AlphaFoldDB" id="A0A8I0MWU9"/>